<evidence type="ECO:0000259" key="1">
    <source>
        <dbReference type="Pfam" id="PF00079"/>
    </source>
</evidence>
<organism evidence="2 3">
    <name type="scientific">Thelohanellus kitauei</name>
    <name type="common">Myxosporean</name>
    <dbReference type="NCBI Taxonomy" id="669202"/>
    <lineage>
        <taxon>Eukaryota</taxon>
        <taxon>Metazoa</taxon>
        <taxon>Cnidaria</taxon>
        <taxon>Myxozoa</taxon>
        <taxon>Myxosporea</taxon>
        <taxon>Bivalvulida</taxon>
        <taxon>Platysporina</taxon>
        <taxon>Myxobolidae</taxon>
        <taxon>Thelohanellus</taxon>
    </lineage>
</organism>
<dbReference type="SUPFAM" id="SSF56574">
    <property type="entry name" value="Serpins"/>
    <property type="match status" value="1"/>
</dbReference>
<feature type="domain" description="Serpin" evidence="1">
    <location>
        <begin position="8"/>
        <end position="101"/>
    </location>
</feature>
<name>A0A0C2JB10_THEKT</name>
<dbReference type="Proteomes" id="UP000031668">
    <property type="component" value="Unassembled WGS sequence"/>
</dbReference>
<evidence type="ECO:0000313" key="2">
    <source>
        <dbReference type="EMBL" id="KII66363.1"/>
    </source>
</evidence>
<dbReference type="InterPro" id="IPR023796">
    <property type="entry name" value="Serpin_dom"/>
</dbReference>
<dbReference type="InterPro" id="IPR042185">
    <property type="entry name" value="Serpin_sf_2"/>
</dbReference>
<reference evidence="2 3" key="1">
    <citation type="journal article" date="2014" name="Genome Biol. Evol.">
        <title>The genome of the myxosporean Thelohanellus kitauei shows adaptations to nutrient acquisition within its fish host.</title>
        <authorList>
            <person name="Yang Y."/>
            <person name="Xiong J."/>
            <person name="Zhou Z."/>
            <person name="Huo F."/>
            <person name="Miao W."/>
            <person name="Ran C."/>
            <person name="Liu Y."/>
            <person name="Zhang J."/>
            <person name="Feng J."/>
            <person name="Wang M."/>
            <person name="Wang M."/>
            <person name="Wang L."/>
            <person name="Yao B."/>
        </authorList>
    </citation>
    <scope>NUCLEOTIDE SEQUENCE [LARGE SCALE GENOMIC DNA]</scope>
    <source>
        <strain evidence="2">Wuqing</strain>
    </source>
</reference>
<keyword evidence="3" id="KW-1185">Reference proteome</keyword>
<dbReference type="InterPro" id="IPR036186">
    <property type="entry name" value="Serpin_sf"/>
</dbReference>
<dbReference type="EMBL" id="JWZT01003547">
    <property type="protein sequence ID" value="KII66363.1"/>
    <property type="molecule type" value="Genomic_DNA"/>
</dbReference>
<gene>
    <name evidence="2" type="ORF">RF11_13597</name>
</gene>
<proteinExistence type="predicted"/>
<dbReference type="Gene3D" id="2.30.39.10">
    <property type="entry name" value="Alpha-1-antitrypsin, domain 1"/>
    <property type="match status" value="1"/>
</dbReference>
<dbReference type="Pfam" id="PF00079">
    <property type="entry name" value="Serpin"/>
    <property type="match status" value="1"/>
</dbReference>
<dbReference type="AlphaFoldDB" id="A0A0C2JB10"/>
<comment type="caution">
    <text evidence="2">The sequence shown here is derived from an EMBL/GenBank/DDBJ whole genome shotgun (WGS) entry which is preliminary data.</text>
</comment>
<evidence type="ECO:0000313" key="3">
    <source>
        <dbReference type="Proteomes" id="UP000031668"/>
    </source>
</evidence>
<protein>
    <recommendedName>
        <fullName evidence="1">Serpin domain-containing protein</fullName>
    </recommendedName>
</protein>
<accession>A0A0C2JB10</accession>
<sequence length="107" mass="12563">MFESPMLDKNTMIFINTFSFYAGSKNNFNPYLTKQEIFYDDKGQPINVAMMNQNNFNYIYDSPNDNFRILFKPLKHEHFSTIVLPRPGYGVAEALKSLNRINDIIRL</sequence>